<keyword evidence="3" id="KW-0413">Isomerase</keyword>
<feature type="region of interest" description="Disordered" evidence="1">
    <location>
        <begin position="222"/>
        <end position="265"/>
    </location>
</feature>
<feature type="domain" description="SIS" evidence="2">
    <location>
        <begin position="42"/>
        <end position="221"/>
    </location>
</feature>
<dbReference type="PROSITE" id="PS51464">
    <property type="entry name" value="SIS"/>
    <property type="match status" value="1"/>
</dbReference>
<proteinExistence type="predicted"/>
<gene>
    <name evidence="3" type="ORF">OMP40_09975</name>
</gene>
<dbReference type="RefSeq" id="WP_277531048.1">
    <property type="nucleotide sequence ID" value="NZ_JAPDIA010000003.1"/>
</dbReference>
<dbReference type="GO" id="GO:0097367">
    <property type="term" value="F:carbohydrate derivative binding"/>
    <property type="evidence" value="ECO:0007669"/>
    <property type="project" value="InterPro"/>
</dbReference>
<sequence length="292" mass="32143">MNQRPLSAQDDIMGAYLTYITGLLEEIRSEPRDRLLEVAGLLADHIAEDKLVYLYGPGGHSNMNATEIFFRAGGLMHISAILDEGTMISNGALRSMAVERTPGYGKLVIEDNRLGPGDILILANAYGINTACIDAALEAKRRGVVTIAVTSVGHADATPKDHPARHPSRLNLYEACDYYLDSKVKPGDSALPIRGLEPRMGSTSTFANAFFAERAYDDCRSSSCGKRNRGTGMAERERPGRRRMEQPFHRPVQGPREMALAADPSRRFAPSEACLENRRLRHLSTIVREESS</sequence>
<protein>
    <submittedName>
        <fullName evidence="3">Sugar isomerase domain-containing protein</fullName>
    </submittedName>
</protein>
<evidence type="ECO:0000259" key="2">
    <source>
        <dbReference type="PROSITE" id="PS51464"/>
    </source>
</evidence>
<dbReference type="InterPro" id="IPR001347">
    <property type="entry name" value="SIS_dom"/>
</dbReference>
<dbReference type="InterPro" id="IPR046348">
    <property type="entry name" value="SIS_dom_sf"/>
</dbReference>
<dbReference type="GO" id="GO:0016853">
    <property type="term" value="F:isomerase activity"/>
    <property type="evidence" value="ECO:0007669"/>
    <property type="project" value="UniProtKB-KW"/>
</dbReference>
<evidence type="ECO:0000313" key="4">
    <source>
        <dbReference type="Proteomes" id="UP001153404"/>
    </source>
</evidence>
<evidence type="ECO:0000313" key="3">
    <source>
        <dbReference type="EMBL" id="MDG0809636.1"/>
    </source>
</evidence>
<comment type="caution">
    <text evidence="3">The sequence shown here is derived from an EMBL/GenBank/DDBJ whole genome shotgun (WGS) entry which is preliminary data.</text>
</comment>
<keyword evidence="4" id="KW-1185">Reference proteome</keyword>
<dbReference type="GO" id="GO:1901135">
    <property type="term" value="P:carbohydrate derivative metabolic process"/>
    <property type="evidence" value="ECO:0007669"/>
    <property type="project" value="InterPro"/>
</dbReference>
<reference evidence="3" key="1">
    <citation type="submission" date="2022-10" db="EMBL/GenBank/DDBJ databases">
        <title>Comparative genomic analysis of Cohnella hashimotonis sp. nov., isolated from the International Space Station.</title>
        <authorList>
            <person name="Simpson A."/>
            <person name="Venkateswaran K."/>
        </authorList>
    </citation>
    <scope>NUCLEOTIDE SEQUENCE</scope>
    <source>
        <strain evidence="3">DSM 28161</strain>
    </source>
</reference>
<accession>A0A9X4QS16</accession>
<feature type="compositionally biased region" description="Basic and acidic residues" evidence="1">
    <location>
        <begin position="234"/>
        <end position="248"/>
    </location>
</feature>
<dbReference type="SUPFAM" id="SSF53697">
    <property type="entry name" value="SIS domain"/>
    <property type="match status" value="1"/>
</dbReference>
<name>A0A9X4QS16_9BACL</name>
<organism evidence="3 4">
    <name type="scientific">Cohnella rhizosphaerae</name>
    <dbReference type="NCBI Taxonomy" id="1457232"/>
    <lineage>
        <taxon>Bacteria</taxon>
        <taxon>Bacillati</taxon>
        <taxon>Bacillota</taxon>
        <taxon>Bacilli</taxon>
        <taxon>Bacillales</taxon>
        <taxon>Paenibacillaceae</taxon>
        <taxon>Cohnella</taxon>
    </lineage>
</organism>
<dbReference type="Proteomes" id="UP001153404">
    <property type="component" value="Unassembled WGS sequence"/>
</dbReference>
<dbReference type="NCBIfam" id="NF002805">
    <property type="entry name" value="PRK02947.1"/>
    <property type="match status" value="1"/>
</dbReference>
<evidence type="ECO:0000256" key="1">
    <source>
        <dbReference type="SAM" id="MobiDB-lite"/>
    </source>
</evidence>
<dbReference type="AlphaFoldDB" id="A0A9X4QS16"/>
<dbReference type="Gene3D" id="3.40.50.10490">
    <property type="entry name" value="Glucose-6-phosphate isomerase like protein, domain 1"/>
    <property type="match status" value="1"/>
</dbReference>
<dbReference type="Pfam" id="PF13580">
    <property type="entry name" value="SIS_2"/>
    <property type="match status" value="1"/>
</dbReference>
<dbReference type="EMBL" id="JAPDIA010000003">
    <property type="protein sequence ID" value="MDG0809636.1"/>
    <property type="molecule type" value="Genomic_DNA"/>
</dbReference>